<name>A0A8B8B4C6_CRAVI</name>
<dbReference type="PANTHER" id="PTHR11339">
    <property type="entry name" value="EXTRACELLULAR MATRIX GLYCOPROTEIN RELATED"/>
    <property type="match status" value="1"/>
</dbReference>
<reference evidence="8" key="1">
    <citation type="submission" date="2025-08" db="UniProtKB">
        <authorList>
            <consortium name="RefSeq"/>
        </authorList>
    </citation>
    <scope>IDENTIFICATION</scope>
    <source>
        <tissue evidence="8">Whole sample</tissue>
    </source>
</reference>
<keyword evidence="5" id="KW-0732">Signal</keyword>
<feature type="region of interest" description="Disordered" evidence="3">
    <location>
        <begin position="871"/>
        <end position="960"/>
    </location>
</feature>
<dbReference type="PROSITE" id="PS51233">
    <property type="entry name" value="VWFD"/>
    <property type="match status" value="1"/>
</dbReference>
<dbReference type="InterPro" id="IPR058727">
    <property type="entry name" value="Helical_Vwde"/>
</dbReference>
<organism evidence="7 8">
    <name type="scientific">Crassostrea virginica</name>
    <name type="common">Eastern oyster</name>
    <dbReference type="NCBI Taxonomy" id="6565"/>
    <lineage>
        <taxon>Eukaryota</taxon>
        <taxon>Metazoa</taxon>
        <taxon>Spiralia</taxon>
        <taxon>Lophotrochozoa</taxon>
        <taxon>Mollusca</taxon>
        <taxon>Bivalvia</taxon>
        <taxon>Autobranchia</taxon>
        <taxon>Pteriomorphia</taxon>
        <taxon>Ostreida</taxon>
        <taxon>Ostreoidea</taxon>
        <taxon>Ostreidae</taxon>
        <taxon>Crassostrea</taxon>
    </lineage>
</organism>
<keyword evidence="4" id="KW-0472">Membrane</keyword>
<proteinExistence type="predicted"/>
<dbReference type="Pfam" id="PF26129">
    <property type="entry name" value="Vwde"/>
    <property type="match status" value="1"/>
</dbReference>
<dbReference type="FunFam" id="2.10.25.10:FF:000001">
    <property type="entry name" value="Tenascin C"/>
    <property type="match status" value="1"/>
</dbReference>
<dbReference type="GeneID" id="111107255"/>
<feature type="domain" description="VWFD" evidence="6">
    <location>
        <begin position="271"/>
        <end position="453"/>
    </location>
</feature>
<evidence type="ECO:0000256" key="3">
    <source>
        <dbReference type="SAM" id="MobiDB-lite"/>
    </source>
</evidence>
<dbReference type="PANTHER" id="PTHR11339:SF402">
    <property type="entry name" value="VWFD DOMAIN-CONTAINING PROTEIN"/>
    <property type="match status" value="1"/>
</dbReference>
<dbReference type="AlphaFoldDB" id="A0A8B8B4C6"/>
<dbReference type="InterPro" id="IPR050780">
    <property type="entry name" value="Mucin_vWF_Thrombospondin_sf"/>
</dbReference>
<keyword evidence="4" id="KW-1133">Transmembrane helix</keyword>
<evidence type="ECO:0000256" key="1">
    <source>
        <dbReference type="ARBA" id="ARBA00023157"/>
    </source>
</evidence>
<dbReference type="Pfam" id="PF00094">
    <property type="entry name" value="VWD"/>
    <property type="match status" value="1"/>
</dbReference>
<evidence type="ECO:0000256" key="4">
    <source>
        <dbReference type="SAM" id="Phobius"/>
    </source>
</evidence>
<evidence type="ECO:0000259" key="6">
    <source>
        <dbReference type="PROSITE" id="PS51233"/>
    </source>
</evidence>
<dbReference type="OrthoDB" id="10001041at2759"/>
<keyword evidence="4" id="KW-0812">Transmembrane</keyword>
<feature type="transmembrane region" description="Helical" evidence="4">
    <location>
        <begin position="808"/>
        <end position="830"/>
    </location>
</feature>
<dbReference type="Gene3D" id="2.10.25.10">
    <property type="entry name" value="Laminin"/>
    <property type="match status" value="1"/>
</dbReference>
<feature type="chain" id="PRO_5034812823" evidence="5">
    <location>
        <begin position="21"/>
        <end position="960"/>
    </location>
</feature>
<feature type="signal peptide" evidence="5">
    <location>
        <begin position="1"/>
        <end position="20"/>
    </location>
</feature>
<dbReference type="Proteomes" id="UP000694844">
    <property type="component" value="Chromosome 8"/>
</dbReference>
<gene>
    <name evidence="8" type="primary">LOC111107255</name>
</gene>
<dbReference type="KEGG" id="cvn:111107255"/>
<feature type="compositionally biased region" description="Basic residues" evidence="3">
    <location>
        <begin position="947"/>
        <end position="960"/>
    </location>
</feature>
<evidence type="ECO:0000313" key="8">
    <source>
        <dbReference type="RefSeq" id="XP_022298071.1"/>
    </source>
</evidence>
<evidence type="ECO:0000313" key="7">
    <source>
        <dbReference type="Proteomes" id="UP000694844"/>
    </source>
</evidence>
<dbReference type="RefSeq" id="XP_022298071.1">
    <property type="nucleotide sequence ID" value="XM_022442363.1"/>
</dbReference>
<protein>
    <submittedName>
        <fullName evidence="8">von Willebrand factor D and EGF domain-containing protein-like</fullName>
    </submittedName>
</protein>
<keyword evidence="7" id="KW-1185">Reference proteome</keyword>
<evidence type="ECO:0000256" key="5">
    <source>
        <dbReference type="SAM" id="SignalP"/>
    </source>
</evidence>
<accession>A0A8B8B4C6</accession>
<keyword evidence="2" id="KW-0325">Glycoprotein</keyword>
<keyword evidence="1" id="KW-1015">Disulfide bond</keyword>
<dbReference type="InterPro" id="IPR001846">
    <property type="entry name" value="VWF_type-D"/>
</dbReference>
<sequence length="960" mass="106551">MVVEWIGIIQVLCCFTAVGSLNLEVETSLEQSLDGSTWEPVFKCMIDQPEDDVLYDVQWFINEDVISGAESRDVAYHNMNNTSLKVGHWAGNYSLNFNVSCSITMKNATSGNITLQRRSSQFLAGIQADSSGYTVREGEGVTVHLTNSLPFTCPTSLNDSTKETKCRMTLDVWITREKTRERCRNGLAMRDLLLDSSSCSLTFGFSENGNSTIEFNLTGYVDGMINYENRISTVHFNVTSYQYDSHGVWSNISIPEIQVTILDSDYLVDGMLCTSYNDPHMTTFDGKHWENQLPGEFVMYRHRDLPFSVNVLFSSCVGGYATCNCGVAVRSNFSLYVVRTCAQISSTNTELLVVPHEKLTLNRSTDLHITKTGRLFKVTFPTGTSVNFDLSYDTAWISSVRIQASVLDLDASEGMCGSANNNWSDDFTLPQGNVTMDDQSFALSWRVPLNSNESLFSANPYPPLKNSTTREWSKLYNLCPNPSDSSDDTSMYNVSVPSTLCTEDSSIATHLSILTERTKEAGFTDNLSYDPDFNETYVPQPPDWKNGWNESSARTFCENSFSGDPGVDACQTIAGMVPDSYVESCMRDIKLSGNTTYLQDSVNTFKGACLEEVTHDEVYYINASTDGRFLVDVISSLLCPRDCSGNGNCTNVSCVCHAGFIGMDCSIEKSTPPEVFLLPYEGLCDTSSSGSCQQIHIIGFFHSEVVFVKLTCFVIHTNGSVVNATVTSIQATYHHLNLISLDIPTNINNSKTATAQGCNISLSYNGVTYDDVQILLMYDKDRYDCNRESLQCTAKEDGKLEPIDSDKLVLIAILGAVSFVLLLITSFVVVQKCKSHFPCAAKSSMIPSPPPRQHALLTHNKTKKLKIPHPLDSIITSHPPIKHDVQNRRNRKPSFSFGFVPNGVGPQHPPTSHFQGDQKPHRLPPLEISPFGHSISSAPPRRQELHSKKRRSHKKSLLEE</sequence>
<evidence type="ECO:0000256" key="2">
    <source>
        <dbReference type="ARBA" id="ARBA00023180"/>
    </source>
</evidence>